<dbReference type="SUPFAM" id="SSF56925">
    <property type="entry name" value="OMPA-like"/>
    <property type="match status" value="1"/>
</dbReference>
<dbReference type="InterPro" id="IPR011250">
    <property type="entry name" value="OMP/PagP_B-barrel"/>
</dbReference>
<dbReference type="RefSeq" id="WP_068305432.1">
    <property type="nucleotide sequence ID" value="NZ_FNAK01000002.1"/>
</dbReference>
<feature type="signal peptide" evidence="2">
    <location>
        <begin position="1"/>
        <end position="22"/>
    </location>
</feature>
<evidence type="ECO:0000313" key="5">
    <source>
        <dbReference type="Proteomes" id="UP000183685"/>
    </source>
</evidence>
<keyword evidence="5" id="KW-1185">Reference proteome</keyword>
<name>A0A1G6VID6_9PROT</name>
<dbReference type="AlphaFoldDB" id="A0A1G6VID6"/>
<proteinExistence type="predicted"/>
<evidence type="ECO:0000256" key="1">
    <source>
        <dbReference type="ARBA" id="ARBA00022729"/>
    </source>
</evidence>
<evidence type="ECO:0000313" key="4">
    <source>
        <dbReference type="EMBL" id="SDD53382.1"/>
    </source>
</evidence>
<dbReference type="Proteomes" id="UP000183685">
    <property type="component" value="Unassembled WGS sequence"/>
</dbReference>
<feature type="domain" description="Outer membrane protein beta-barrel" evidence="3">
    <location>
        <begin position="17"/>
        <end position="190"/>
    </location>
</feature>
<dbReference type="STRING" id="637679.GCA_001550055_02453"/>
<evidence type="ECO:0000259" key="3">
    <source>
        <dbReference type="Pfam" id="PF13505"/>
    </source>
</evidence>
<dbReference type="Gene3D" id="2.40.160.20">
    <property type="match status" value="1"/>
</dbReference>
<dbReference type="EMBL" id="FNAK01000002">
    <property type="protein sequence ID" value="SDD53382.1"/>
    <property type="molecule type" value="Genomic_DNA"/>
</dbReference>
<protein>
    <submittedName>
        <fullName evidence="4">Outer membrane protein beta-barrel domain-containing protein</fullName>
    </submittedName>
</protein>
<dbReference type="Pfam" id="PF13505">
    <property type="entry name" value="OMP_b-brl"/>
    <property type="match status" value="1"/>
</dbReference>
<organism evidence="4 5">
    <name type="scientific">Kordiimonas lacus</name>
    <dbReference type="NCBI Taxonomy" id="637679"/>
    <lineage>
        <taxon>Bacteria</taxon>
        <taxon>Pseudomonadati</taxon>
        <taxon>Pseudomonadota</taxon>
        <taxon>Alphaproteobacteria</taxon>
        <taxon>Kordiimonadales</taxon>
        <taxon>Kordiimonadaceae</taxon>
        <taxon>Kordiimonas</taxon>
    </lineage>
</organism>
<accession>A0A1G6VID6</accession>
<evidence type="ECO:0000256" key="2">
    <source>
        <dbReference type="SAM" id="SignalP"/>
    </source>
</evidence>
<dbReference type="InterPro" id="IPR027385">
    <property type="entry name" value="Beta-barrel_OMP"/>
</dbReference>
<gene>
    <name evidence="4" type="ORF">SAMN04488071_0739</name>
</gene>
<keyword evidence="1 2" id="KW-0732">Signal</keyword>
<reference evidence="4 5" key="1">
    <citation type="submission" date="2016-10" db="EMBL/GenBank/DDBJ databases">
        <authorList>
            <person name="de Groot N.N."/>
        </authorList>
    </citation>
    <scope>NUCLEOTIDE SEQUENCE [LARGE SCALE GENOMIC DNA]</scope>
    <source>
        <strain evidence="4 5">CGMCC 1.9109</strain>
    </source>
</reference>
<sequence>MKKLFTVGVMVLTTAVSGVALADAPQSSTIDTKYFHGPYLGVEAGLGMHTEHDSSDLDFQFGLFGGYRHQSDDGLVLGLEGTFGFPGTPDTRYAIFPRSNRHHWSVMSTAGYAFGRNRRNLLFGQVGWSQVRQRVDLLELIDDGNGNLVPTPSGESLYRRLDGLKLGLGYERALSERLSLRTTVTFSGLDGTNDMLESSLGIVFKF</sequence>
<feature type="chain" id="PRO_5010357048" evidence="2">
    <location>
        <begin position="23"/>
        <end position="206"/>
    </location>
</feature>
<dbReference type="OrthoDB" id="9815357at2"/>